<name>A0A8S5LPD3_9CAUD</name>
<reference evidence="2" key="1">
    <citation type="journal article" date="2021" name="Proc. Natl. Acad. Sci. U.S.A.">
        <title>A Catalog of Tens of Thousands of Viruses from Human Metagenomes Reveals Hidden Associations with Chronic Diseases.</title>
        <authorList>
            <person name="Tisza M.J."/>
            <person name="Buck C.B."/>
        </authorList>
    </citation>
    <scope>NUCLEOTIDE SEQUENCE</scope>
    <source>
        <strain evidence="2">CtoiW10</strain>
    </source>
</reference>
<dbReference type="EMBL" id="BK015888">
    <property type="protein sequence ID" value="DAD71892.1"/>
    <property type="molecule type" value="Genomic_DNA"/>
</dbReference>
<proteinExistence type="predicted"/>
<organism evidence="2">
    <name type="scientific">Siphoviridae sp. ctoiW10</name>
    <dbReference type="NCBI Taxonomy" id="2827592"/>
    <lineage>
        <taxon>Viruses</taxon>
        <taxon>Duplodnaviria</taxon>
        <taxon>Heunggongvirae</taxon>
        <taxon>Uroviricota</taxon>
        <taxon>Caudoviricetes</taxon>
    </lineage>
</organism>
<protein>
    <submittedName>
        <fullName evidence="2">Uncharacterized protein</fullName>
    </submittedName>
</protein>
<accession>A0A8S5LPD3</accession>
<sequence length="141" mass="16137">MNYKAMKYNALIDDLVSLAKESHDFRESIVCTEASTTIRHLFNENERLTMELKHMEEAAESAKSEKFSLQSFILANLVQPNQQVILYEYTGSQSMCQSWLGKFCGIPDSYVHRTVNKVFVPAYPAMMPFNSTLYILLAPEP</sequence>
<evidence type="ECO:0000256" key="1">
    <source>
        <dbReference type="SAM" id="Coils"/>
    </source>
</evidence>
<feature type="coiled-coil region" evidence="1">
    <location>
        <begin position="38"/>
        <end position="65"/>
    </location>
</feature>
<keyword evidence="1" id="KW-0175">Coiled coil</keyword>
<evidence type="ECO:0000313" key="2">
    <source>
        <dbReference type="EMBL" id="DAD71892.1"/>
    </source>
</evidence>